<organism evidence="1 2">
    <name type="scientific">Giardia muris</name>
    <dbReference type="NCBI Taxonomy" id="5742"/>
    <lineage>
        <taxon>Eukaryota</taxon>
        <taxon>Metamonada</taxon>
        <taxon>Diplomonadida</taxon>
        <taxon>Hexamitidae</taxon>
        <taxon>Giardiinae</taxon>
        <taxon>Giardia</taxon>
    </lineage>
</organism>
<evidence type="ECO:0000313" key="1">
    <source>
        <dbReference type="EMBL" id="TNJ28270.1"/>
    </source>
</evidence>
<accession>A0A4Z1SRC7</accession>
<evidence type="ECO:0000313" key="2">
    <source>
        <dbReference type="Proteomes" id="UP000315496"/>
    </source>
</evidence>
<reference evidence="1 2" key="1">
    <citation type="submission" date="2019-05" db="EMBL/GenBank/DDBJ databases">
        <title>The compact genome of Giardia muris reveals important steps in the evolution of intestinal protozoan parasites.</title>
        <authorList>
            <person name="Xu F."/>
            <person name="Jimenez-Gonzalez A."/>
            <person name="Einarsson E."/>
            <person name="Astvaldsson A."/>
            <person name="Peirasmaki D."/>
            <person name="Eckmann L."/>
            <person name="Andersson J.O."/>
            <person name="Svard S.G."/>
            <person name="Jerlstrom-Hultqvist J."/>
        </authorList>
    </citation>
    <scope>NUCLEOTIDE SEQUENCE [LARGE SCALE GENOMIC DNA]</scope>
    <source>
        <strain evidence="1 2">Roberts-Thomson</strain>
    </source>
</reference>
<name>A0A4Z1SRC7_GIAMU</name>
<comment type="caution">
    <text evidence="1">The sequence shown here is derived from an EMBL/GenBank/DDBJ whole genome shotgun (WGS) entry which is preliminary data.</text>
</comment>
<proteinExistence type="predicted"/>
<dbReference type="Proteomes" id="UP000315496">
    <property type="component" value="Chromosome 2"/>
</dbReference>
<dbReference type="VEuPathDB" id="GiardiaDB:GMRT_14461"/>
<gene>
    <name evidence="1" type="ORF">GMRT_14461</name>
</gene>
<keyword evidence="2" id="KW-1185">Reference proteome</keyword>
<protein>
    <submittedName>
        <fullName evidence="1">Uncharacterized protein</fullName>
    </submittedName>
</protein>
<dbReference type="EMBL" id="VDLU01000002">
    <property type="protein sequence ID" value="TNJ28270.1"/>
    <property type="molecule type" value="Genomic_DNA"/>
</dbReference>
<sequence>MEAVNDFSINPAFDRLASFMRSLRDARSNQNVIGDGQDGDPAHYFLAPAFVIPAGTQDNLEAREEERRKELSWQRVSEVLNAAKLDKDVLAYHAGELERRGQDCAVYESQQSRLQSDDKRRVEQVRNLFLNLAELSYKPYYGVRHEGNDVIDLEKEVSEEVCDRVIRNSEALRQHYLRDVVQLELDTGEVIVRHLFQKGVPRRDSYFEAPISRWRPGRLSYGVSADTDLIIQ</sequence>
<dbReference type="AlphaFoldDB" id="A0A4Z1SRC7"/>